<feature type="compositionally biased region" description="Basic and acidic residues" evidence="1">
    <location>
        <begin position="54"/>
        <end position="70"/>
    </location>
</feature>
<gene>
    <name evidence="2" type="ORF">SBAD_LOCUS6485</name>
</gene>
<proteinExistence type="predicted"/>
<dbReference type="AlphaFoldDB" id="A0A183IS88"/>
<organism evidence="4">
    <name type="scientific">Soboliphyme baturini</name>
    <dbReference type="NCBI Taxonomy" id="241478"/>
    <lineage>
        <taxon>Eukaryota</taxon>
        <taxon>Metazoa</taxon>
        <taxon>Ecdysozoa</taxon>
        <taxon>Nematoda</taxon>
        <taxon>Enoplea</taxon>
        <taxon>Dorylaimia</taxon>
        <taxon>Dioctophymatida</taxon>
        <taxon>Dioctophymatoidea</taxon>
        <taxon>Soboliphymatidae</taxon>
        <taxon>Soboliphyme</taxon>
    </lineage>
</organism>
<evidence type="ECO:0000313" key="2">
    <source>
        <dbReference type="EMBL" id="VDP10148.1"/>
    </source>
</evidence>
<sequence length="97" mass="10780">MKSMATLMRNKQNDEEAEADSTADCRVRGWRGPVVAKRQVAVSAWIRRGVGSGAERDATTTRNRANEKRPSGASINNILLQHWWSKEDATTTSGYTD</sequence>
<feature type="region of interest" description="Disordered" evidence="1">
    <location>
        <begin position="1"/>
        <end position="23"/>
    </location>
</feature>
<reference evidence="2 3" key="2">
    <citation type="submission" date="2018-11" db="EMBL/GenBank/DDBJ databases">
        <authorList>
            <consortium name="Pathogen Informatics"/>
        </authorList>
    </citation>
    <scope>NUCLEOTIDE SEQUENCE [LARGE SCALE GENOMIC DNA]</scope>
</reference>
<feature type="region of interest" description="Disordered" evidence="1">
    <location>
        <begin position="50"/>
        <end position="73"/>
    </location>
</feature>
<reference evidence="4" key="1">
    <citation type="submission" date="2016-06" db="UniProtKB">
        <authorList>
            <consortium name="WormBaseParasite"/>
        </authorList>
    </citation>
    <scope>IDENTIFICATION</scope>
</reference>
<name>A0A183IS88_9BILA</name>
<dbReference type="WBParaSite" id="SBAD_0000673501-mRNA-1">
    <property type="protein sequence ID" value="SBAD_0000673501-mRNA-1"/>
    <property type="gene ID" value="SBAD_0000673501"/>
</dbReference>
<keyword evidence="3" id="KW-1185">Reference proteome</keyword>
<evidence type="ECO:0000256" key="1">
    <source>
        <dbReference type="SAM" id="MobiDB-lite"/>
    </source>
</evidence>
<accession>A0A183IS88</accession>
<dbReference type="Proteomes" id="UP000270296">
    <property type="component" value="Unassembled WGS sequence"/>
</dbReference>
<dbReference type="EMBL" id="UZAM01009801">
    <property type="protein sequence ID" value="VDP10148.1"/>
    <property type="molecule type" value="Genomic_DNA"/>
</dbReference>
<protein>
    <submittedName>
        <fullName evidence="2 4">Uncharacterized protein</fullName>
    </submittedName>
</protein>
<evidence type="ECO:0000313" key="3">
    <source>
        <dbReference type="Proteomes" id="UP000270296"/>
    </source>
</evidence>
<evidence type="ECO:0000313" key="4">
    <source>
        <dbReference type="WBParaSite" id="SBAD_0000673501-mRNA-1"/>
    </source>
</evidence>